<name>A0ABP1U091_GLUAR</name>
<dbReference type="InterPro" id="IPR016032">
    <property type="entry name" value="Sig_transdc_resp-reg_C-effctor"/>
</dbReference>
<accession>A0ABP1U091</accession>
<protein>
    <recommendedName>
        <fullName evidence="1">Resolvase HTH domain-containing protein</fullName>
    </recommendedName>
</protein>
<evidence type="ECO:0000259" key="1">
    <source>
        <dbReference type="Pfam" id="PF02796"/>
    </source>
</evidence>
<reference evidence="3" key="2">
    <citation type="submission" date="2010-07" db="EMBL/GenBank/DDBJ databases">
        <title>Complete genome sequence of Arthrobacter arilaitensis (strain DSM 16368 / CIP 108037 / JCM 13566 / Re117).</title>
        <authorList>
            <person name="Genoscope."/>
        </authorList>
    </citation>
    <scope>NUCLEOTIDE SEQUENCE [LARGE SCALE GENOMIC DNA]</scope>
    <source>
        <strain evidence="3">DSM 16368 / CIP 108037 / IAM 15318 / JCM 13566 / Re117</strain>
    </source>
</reference>
<organism evidence="2 3">
    <name type="scientific">Glutamicibacter arilaitensis (strain DSM 16368 / CIP 108037 / IAM 15318 / JCM 13566 / NCIMB 14258 / Re117)</name>
    <name type="common">Arthrobacter arilaitensis</name>
    <dbReference type="NCBI Taxonomy" id="861360"/>
    <lineage>
        <taxon>Bacteria</taxon>
        <taxon>Bacillati</taxon>
        <taxon>Actinomycetota</taxon>
        <taxon>Actinomycetes</taxon>
        <taxon>Micrococcales</taxon>
        <taxon>Micrococcaceae</taxon>
        <taxon>Glutamicibacter</taxon>
    </lineage>
</organism>
<evidence type="ECO:0000313" key="3">
    <source>
        <dbReference type="Proteomes" id="UP000006878"/>
    </source>
</evidence>
<dbReference type="Proteomes" id="UP000006878">
    <property type="component" value="Chromosome"/>
</dbReference>
<reference evidence="3" key="1">
    <citation type="journal article" date="2010" name="PLoS ONE">
        <title>The Arthrobacter arilaitensis Re117 genome sequence reveals its genetic adaptation to the surface of cheese.</title>
        <authorList>
            <person name="Monnet C."/>
            <person name="Loux V."/>
            <person name="Gibrat J.F."/>
            <person name="Spinnler E."/>
            <person name="Barbe V."/>
            <person name="Vacherie B."/>
            <person name="Gavory F."/>
            <person name="Gourbeyre E."/>
            <person name="Siguier P."/>
            <person name="Chandler M."/>
            <person name="Elleuch R."/>
            <person name="Irlinger F."/>
            <person name="Vallaeys T."/>
        </authorList>
    </citation>
    <scope>NUCLEOTIDE SEQUENCE</scope>
    <source>
        <strain evidence="3">DSM 16368 / CIP 108037 / IAM 15318 / JCM 13566 / Re117</strain>
    </source>
</reference>
<keyword evidence="3" id="KW-1185">Reference proteome</keyword>
<dbReference type="Pfam" id="PF02796">
    <property type="entry name" value="HTH_7"/>
    <property type="match status" value="1"/>
</dbReference>
<dbReference type="SUPFAM" id="SSF46894">
    <property type="entry name" value="C-terminal effector domain of the bipartite response regulators"/>
    <property type="match status" value="1"/>
</dbReference>
<dbReference type="EMBL" id="FQ311875">
    <property type="protein sequence ID" value="CBT74763.1"/>
    <property type="molecule type" value="Genomic_DNA"/>
</dbReference>
<sequence length="144" mass="16380">MVEVLAGYSKQAHRKMDRLSTAARALQRLKSGEIRPRASQSERHSRRYRIADRFSSDELVAIGQRYQAGEQSTDLAKEHGIAKSTLLRLLAERGIQTRQRGLTPAKEREILRLRKQGFIIRDIAQRVGCSYDTARKFLLTASNA</sequence>
<feature type="domain" description="Resolvase HTH" evidence="1">
    <location>
        <begin position="61"/>
        <end position="92"/>
    </location>
</feature>
<dbReference type="InterPro" id="IPR006120">
    <property type="entry name" value="Resolvase_HTH_dom"/>
</dbReference>
<proteinExistence type="predicted"/>
<evidence type="ECO:0000313" key="2">
    <source>
        <dbReference type="EMBL" id="CBT74763.1"/>
    </source>
</evidence>
<gene>
    <name evidence="2" type="ordered locus">AARI_05360</name>
</gene>
<dbReference type="Gene3D" id="1.10.10.60">
    <property type="entry name" value="Homeodomain-like"/>
    <property type="match status" value="1"/>
</dbReference>